<dbReference type="AlphaFoldDB" id="A0A6C0GJK7"/>
<organism evidence="1 2">
    <name type="scientific">Rhodocytophaga rosea</name>
    <dbReference type="NCBI Taxonomy" id="2704465"/>
    <lineage>
        <taxon>Bacteria</taxon>
        <taxon>Pseudomonadati</taxon>
        <taxon>Bacteroidota</taxon>
        <taxon>Cytophagia</taxon>
        <taxon>Cytophagales</taxon>
        <taxon>Rhodocytophagaceae</taxon>
        <taxon>Rhodocytophaga</taxon>
    </lineage>
</organism>
<sequence length="129" mass="15261">MKKIKHFNKRLGCFSELEVIEIEDNVYELVFSDPFDYRYNTGTIIKTRINSDGFYEIIDFRKSNRVTYRFFAALDQNLKDLEIFIEEFHKHGGKFQVDFGGIISVTVPKDFPYDIDKVIKEFAIKVTKI</sequence>
<evidence type="ECO:0000313" key="2">
    <source>
        <dbReference type="Proteomes" id="UP000480178"/>
    </source>
</evidence>
<proteinExistence type="predicted"/>
<protein>
    <recommendedName>
        <fullName evidence="3">DUF4265 domain-containing protein</fullName>
    </recommendedName>
</protein>
<dbReference type="EMBL" id="CP048222">
    <property type="protein sequence ID" value="QHT67842.1"/>
    <property type="molecule type" value="Genomic_DNA"/>
</dbReference>
<accession>A0A6C0GJK7</accession>
<dbReference type="KEGG" id="rhoz:GXP67_14935"/>
<name>A0A6C0GJK7_9BACT</name>
<dbReference type="RefSeq" id="WP_162443864.1">
    <property type="nucleotide sequence ID" value="NZ_CP048222.1"/>
</dbReference>
<dbReference type="Proteomes" id="UP000480178">
    <property type="component" value="Chromosome"/>
</dbReference>
<evidence type="ECO:0000313" key="1">
    <source>
        <dbReference type="EMBL" id="QHT67842.1"/>
    </source>
</evidence>
<gene>
    <name evidence="1" type="ORF">GXP67_14935</name>
</gene>
<reference evidence="1 2" key="1">
    <citation type="submission" date="2020-01" db="EMBL/GenBank/DDBJ databases">
        <authorList>
            <person name="Kim M.K."/>
        </authorList>
    </citation>
    <scope>NUCLEOTIDE SEQUENCE [LARGE SCALE GENOMIC DNA]</scope>
    <source>
        <strain evidence="1 2">172606-1</strain>
    </source>
</reference>
<keyword evidence="2" id="KW-1185">Reference proteome</keyword>
<evidence type="ECO:0008006" key="3">
    <source>
        <dbReference type="Google" id="ProtNLM"/>
    </source>
</evidence>